<dbReference type="Proteomes" id="UP000290288">
    <property type="component" value="Unassembled WGS sequence"/>
</dbReference>
<gene>
    <name evidence="2" type="ORF">EST38_g4748</name>
</gene>
<evidence type="ECO:0000256" key="1">
    <source>
        <dbReference type="SAM" id="MobiDB-lite"/>
    </source>
</evidence>
<dbReference type="AlphaFoldDB" id="A0A4Q2DNX5"/>
<organism evidence="2 3">
    <name type="scientific">Candolleomyces aberdarensis</name>
    <dbReference type="NCBI Taxonomy" id="2316362"/>
    <lineage>
        <taxon>Eukaryota</taxon>
        <taxon>Fungi</taxon>
        <taxon>Dikarya</taxon>
        <taxon>Basidiomycota</taxon>
        <taxon>Agaricomycotina</taxon>
        <taxon>Agaricomycetes</taxon>
        <taxon>Agaricomycetidae</taxon>
        <taxon>Agaricales</taxon>
        <taxon>Agaricineae</taxon>
        <taxon>Psathyrellaceae</taxon>
        <taxon>Candolleomyces</taxon>
    </lineage>
</organism>
<dbReference type="EMBL" id="SDEE01000121">
    <property type="protein sequence ID" value="RXW21096.1"/>
    <property type="molecule type" value="Genomic_DNA"/>
</dbReference>
<evidence type="ECO:0000313" key="2">
    <source>
        <dbReference type="EMBL" id="RXW21096.1"/>
    </source>
</evidence>
<feature type="compositionally biased region" description="Basic and acidic residues" evidence="1">
    <location>
        <begin position="183"/>
        <end position="192"/>
    </location>
</feature>
<dbReference type="OrthoDB" id="3067373at2759"/>
<feature type="region of interest" description="Disordered" evidence="1">
    <location>
        <begin position="156"/>
        <end position="199"/>
    </location>
</feature>
<protein>
    <submittedName>
        <fullName evidence="2">Uncharacterized protein</fullName>
    </submittedName>
</protein>
<keyword evidence="3" id="KW-1185">Reference proteome</keyword>
<accession>A0A4Q2DNX5</accession>
<proteinExistence type="predicted"/>
<sequence>MTRRALEWPCKVLTDRNLIPYEKSVPFPTNVDPNHILSNLRPDLFVRGPDNCVEYCKEVKDVKGQIKYVPVNPAVFSPGDVIEIAFSCVGVPVKGGQYRLLLNLRAVTLVSDECRKKSEQASVSKQRSHHVEAGLVLKRKRLYVDVEDPSNDVREVKREWKTEGPDGLASNGKITEEEEGECGSEKKGRAMEDMEMDYE</sequence>
<name>A0A4Q2DNX5_9AGAR</name>
<reference evidence="2 3" key="1">
    <citation type="submission" date="2019-01" db="EMBL/GenBank/DDBJ databases">
        <title>Draft genome sequence of Psathyrella aberdarensis IHI B618.</title>
        <authorList>
            <person name="Buettner E."/>
            <person name="Kellner H."/>
        </authorList>
    </citation>
    <scope>NUCLEOTIDE SEQUENCE [LARGE SCALE GENOMIC DNA]</scope>
    <source>
        <strain evidence="2 3">IHI B618</strain>
    </source>
</reference>
<comment type="caution">
    <text evidence="2">The sequence shown here is derived from an EMBL/GenBank/DDBJ whole genome shotgun (WGS) entry which is preliminary data.</text>
</comment>
<evidence type="ECO:0000313" key="3">
    <source>
        <dbReference type="Proteomes" id="UP000290288"/>
    </source>
</evidence>